<protein>
    <submittedName>
        <fullName evidence="1">Uncharacterized protein</fullName>
    </submittedName>
</protein>
<reference evidence="1" key="1">
    <citation type="submission" date="2019-11" db="EMBL/GenBank/DDBJ databases">
        <title>Nori genome reveals adaptations in red seaweeds to the harsh intertidal environment.</title>
        <authorList>
            <person name="Wang D."/>
            <person name="Mao Y."/>
        </authorList>
    </citation>
    <scope>NUCLEOTIDE SEQUENCE</scope>
    <source>
        <tissue evidence="1">Gametophyte</tissue>
    </source>
</reference>
<evidence type="ECO:0000313" key="1">
    <source>
        <dbReference type="EMBL" id="KAK1865024.1"/>
    </source>
</evidence>
<keyword evidence="2" id="KW-1185">Reference proteome</keyword>
<accession>A0ACC3C3X1</accession>
<sequence>MLGAEEDAGRQRAHRARSAWSPRVITDQWRRRGRANEHAGGGAALSPRPPPGAARVRRRPSLAAVRFDEPRPARVPRPPRTAKALRLGRRRHGGGSVPMAPRRHPPPPPKRIPRAAGWRSAATAVATGTVWRPLPPPPRPQTPPIPPCPPISGQGGWGGADCLHAKQPPRPPCRRGEGVPGPRGAPSSYPPPACLRKKNTIATTPSFAAPSPKRGGGGRHRPTKEEGERRKLPADGRLPDPHAPPSTRRRPRAIAATAEWGPRAVKRELGALPAGAW</sequence>
<comment type="caution">
    <text evidence="1">The sequence shown here is derived from an EMBL/GenBank/DDBJ whole genome shotgun (WGS) entry which is preliminary data.</text>
</comment>
<dbReference type="Proteomes" id="UP000798662">
    <property type="component" value="Chromosome 2"/>
</dbReference>
<proteinExistence type="predicted"/>
<dbReference type="EMBL" id="CM020619">
    <property type="protein sequence ID" value="KAK1865024.1"/>
    <property type="molecule type" value="Genomic_DNA"/>
</dbReference>
<evidence type="ECO:0000313" key="2">
    <source>
        <dbReference type="Proteomes" id="UP000798662"/>
    </source>
</evidence>
<organism evidence="1 2">
    <name type="scientific">Pyropia yezoensis</name>
    <name type="common">Susabi-nori</name>
    <name type="synonym">Porphyra yezoensis</name>
    <dbReference type="NCBI Taxonomy" id="2788"/>
    <lineage>
        <taxon>Eukaryota</taxon>
        <taxon>Rhodophyta</taxon>
        <taxon>Bangiophyceae</taxon>
        <taxon>Bangiales</taxon>
        <taxon>Bangiaceae</taxon>
        <taxon>Pyropia</taxon>
    </lineage>
</organism>
<name>A0ACC3C3X1_PYRYE</name>
<gene>
    <name evidence="1" type="ORF">I4F81_007560</name>
</gene>